<dbReference type="Proteomes" id="UP000094578">
    <property type="component" value="Unassembled WGS sequence"/>
</dbReference>
<dbReference type="PATRIC" id="fig|1886670.3.peg.985"/>
<proteinExistence type="predicted"/>
<dbReference type="Gene3D" id="3.40.50.10140">
    <property type="entry name" value="Toll/interleukin-1 receptor homology (TIR) domain"/>
    <property type="match status" value="1"/>
</dbReference>
<protein>
    <submittedName>
        <fullName evidence="1">Uncharacterized protein</fullName>
    </submittedName>
</protein>
<accession>A0A1E3L945</accession>
<name>A0A1E3L945_9BACL</name>
<dbReference type="SUPFAM" id="SSF52200">
    <property type="entry name" value="Toll/Interleukin receptor TIR domain"/>
    <property type="match status" value="1"/>
</dbReference>
<sequence>MKIFLSWSGEASKKIALILREWIPSVIQEVKPYVSSEDIDKGTRWSSDIAIELSESSFGILCVTNENINAPWLNFEAGALSKSLDKAYVIPFLFGIKRAEVKGPIVQFQSTIFEKEDIKKLIYTINSACESKSLDDTRLNKVFEMWWPSLESELSKIELEIPETIIARDQISGVINDSNQAMLEEILDLARSQQKKLSDPHSLFPLDYLSSISNGYSPEAVKDLVNSVEALEFLIEEYSNSEQVPTLKDLQKILESISKPTVYLKRRVRKNLFVNQKSINSFVNE</sequence>
<comment type="caution">
    <text evidence="1">The sequence shown here is derived from an EMBL/GenBank/DDBJ whole genome shotgun (WGS) entry which is preliminary data.</text>
</comment>
<gene>
    <name evidence="1" type="ORF">PTI45_00963</name>
</gene>
<dbReference type="AlphaFoldDB" id="A0A1E3L945"/>
<evidence type="ECO:0000313" key="2">
    <source>
        <dbReference type="Proteomes" id="UP000094578"/>
    </source>
</evidence>
<organism evidence="1 2">
    <name type="scientific">Paenibacillus nuruki</name>
    <dbReference type="NCBI Taxonomy" id="1886670"/>
    <lineage>
        <taxon>Bacteria</taxon>
        <taxon>Bacillati</taxon>
        <taxon>Bacillota</taxon>
        <taxon>Bacilli</taxon>
        <taxon>Bacillales</taxon>
        <taxon>Paenibacillaceae</taxon>
        <taxon>Paenibacillus</taxon>
    </lineage>
</organism>
<evidence type="ECO:0000313" key="1">
    <source>
        <dbReference type="EMBL" id="ODP29480.1"/>
    </source>
</evidence>
<reference evidence="1 2" key="1">
    <citation type="submission" date="2016-08" db="EMBL/GenBank/DDBJ databases">
        <title>Genome sequencing of Paenibacillus sp. TI45-13ar, isolated from Korean traditional nuruk.</title>
        <authorList>
            <person name="Kim S.-J."/>
        </authorList>
    </citation>
    <scope>NUCLEOTIDE SEQUENCE [LARGE SCALE GENOMIC DNA]</scope>
    <source>
        <strain evidence="1 2">TI45-13ar</strain>
    </source>
</reference>
<dbReference type="EMBL" id="MDER01000030">
    <property type="protein sequence ID" value="ODP29480.1"/>
    <property type="molecule type" value="Genomic_DNA"/>
</dbReference>
<dbReference type="InterPro" id="IPR035897">
    <property type="entry name" value="Toll_tir_struct_dom_sf"/>
</dbReference>
<keyword evidence="2" id="KW-1185">Reference proteome</keyword>